<dbReference type="Gene3D" id="2.40.170.20">
    <property type="entry name" value="TonB-dependent receptor, beta-barrel domain"/>
    <property type="match status" value="1"/>
</dbReference>
<dbReference type="Pfam" id="PF00593">
    <property type="entry name" value="TonB_dep_Rec_b-barrel"/>
    <property type="match status" value="1"/>
</dbReference>
<dbReference type="STRING" id="1317117.ATO7_09782"/>
<dbReference type="GO" id="GO:0015344">
    <property type="term" value="F:siderophore uptake transmembrane transporter activity"/>
    <property type="evidence" value="ECO:0007669"/>
    <property type="project" value="TreeGrafter"/>
</dbReference>
<dbReference type="PANTHER" id="PTHR30069:SF53">
    <property type="entry name" value="COLICIN I RECEPTOR-RELATED"/>
    <property type="match status" value="1"/>
</dbReference>
<keyword evidence="8" id="KW-0406">Ion transport</keyword>
<dbReference type="SUPFAM" id="SSF56935">
    <property type="entry name" value="Porins"/>
    <property type="match status" value="1"/>
</dbReference>
<evidence type="ECO:0000256" key="8">
    <source>
        <dbReference type="ARBA" id="ARBA00023065"/>
    </source>
</evidence>
<dbReference type="InterPro" id="IPR011662">
    <property type="entry name" value="Secretin/TonB_short_N"/>
</dbReference>
<dbReference type="EMBL" id="AQQV01000002">
    <property type="protein sequence ID" value="ORE87322.1"/>
    <property type="molecule type" value="Genomic_DNA"/>
</dbReference>
<feature type="signal peptide" evidence="14">
    <location>
        <begin position="1"/>
        <end position="32"/>
    </location>
</feature>
<comment type="similarity">
    <text evidence="12 13">Belongs to the TonB-dependent receptor family.</text>
</comment>
<dbReference type="Pfam" id="PF07715">
    <property type="entry name" value="Plug"/>
    <property type="match status" value="1"/>
</dbReference>
<dbReference type="GO" id="GO:0009279">
    <property type="term" value="C:cell outer membrane"/>
    <property type="evidence" value="ECO:0007669"/>
    <property type="project" value="UniProtKB-SubCell"/>
</dbReference>
<evidence type="ECO:0000313" key="17">
    <source>
        <dbReference type="Proteomes" id="UP000192342"/>
    </source>
</evidence>
<keyword evidence="7" id="KW-0408">Iron</keyword>
<gene>
    <name evidence="16" type="ORF">ATO7_09782</name>
</gene>
<dbReference type="InterPro" id="IPR012910">
    <property type="entry name" value="Plug_dom"/>
</dbReference>
<dbReference type="AlphaFoldDB" id="A0A1Y1SFK5"/>
<dbReference type="InterPro" id="IPR036942">
    <property type="entry name" value="Beta-barrel_TonB_sf"/>
</dbReference>
<evidence type="ECO:0000256" key="13">
    <source>
        <dbReference type="RuleBase" id="RU003357"/>
    </source>
</evidence>
<evidence type="ECO:0000256" key="9">
    <source>
        <dbReference type="ARBA" id="ARBA00023077"/>
    </source>
</evidence>
<evidence type="ECO:0000256" key="6">
    <source>
        <dbReference type="ARBA" id="ARBA00022729"/>
    </source>
</evidence>
<accession>A0A1Y1SFK5</accession>
<dbReference type="InterPro" id="IPR000531">
    <property type="entry name" value="Beta-barrel_TonB"/>
</dbReference>
<sequence length="768" mass="84526">MPSFAFKRVPRQLVVVYVTAMSLLLASAPLRAQTAEPVYSVQAQAMSSALLVLGQQAGVSILVDQALVDDLQAPAVAAATTLREALDQLLADSPLQARIDGDVVVVTPRAVRQQEEAPTQPNAARLLPRIVVSAAGFEQNMFHAPASISVITPEDLEKRPITDVTDVIREIPGASLTNGEGRNVDISLRGMPAGYTLILIDGKRQNLTGIARKGNNNVKQSFLPPSSAIERIEVIRGPMSTIYGSDAMGGVINIITKKSADAWQGEITTDYLAQEESRFGDARGSSFFLNGPILGEKLGLQLAGRHQLREEDDVPRGEPRRTNRNLTGRIWINPSENQNIMIERSQEYFEMYAMVAGRSPGTLWNQDTRRNAWSVSHQGYWGFGNTSVAFQKEDARKGTIEADNWTLDAKAVLPWQGVGQHTTTVGAQLTSNEVNSWDITVVTGEVIDVIEQKNKAVFVEDEWQFKSNMALTAGVRFDNPDDFASHVSPRGYLVWDVTDKLILKSGVATGFIAPRADYVAPGLVTESEDTTSGVYSYTYANPDLEPETSINYEVSAIWQQDNGGYISLTVFQTDYKDKLSSFSYEVVDELAPYDQVGNLDPSGYCADAVGAYGCSWSERVNIDEAESRGIELISETPLFSGVALKTSYTFLQSEQQTGPNKGSPLSGSPKHKAVGTLDWTLNAKLSTWLSYSYRSRLRASNRPSPGCFDDDSCPSLSMVDLGGTVKVNDDLRFNLGVYNLLNRKWWDYDLRGSVEDGRRYYMRATYQF</sequence>
<comment type="caution">
    <text evidence="16">The sequence shown here is derived from an EMBL/GenBank/DDBJ whole genome shotgun (WGS) entry which is preliminary data.</text>
</comment>
<keyword evidence="6 14" id="KW-0732">Signal</keyword>
<proteinExistence type="inferred from homology"/>
<dbReference type="SMART" id="SM00965">
    <property type="entry name" value="STN"/>
    <property type="match status" value="1"/>
</dbReference>
<keyword evidence="2 12" id="KW-0813">Transport</keyword>
<dbReference type="CDD" id="cd01347">
    <property type="entry name" value="ligand_gated_channel"/>
    <property type="match status" value="1"/>
</dbReference>
<keyword evidence="9 13" id="KW-0798">TonB box</keyword>
<feature type="chain" id="PRO_5013050454" evidence="14">
    <location>
        <begin position="33"/>
        <end position="768"/>
    </location>
</feature>
<evidence type="ECO:0000313" key="16">
    <source>
        <dbReference type="EMBL" id="ORE87322.1"/>
    </source>
</evidence>
<name>A0A1Y1SFK5_9GAMM</name>
<feature type="domain" description="Secretin/TonB short N-terminal" evidence="15">
    <location>
        <begin position="59"/>
        <end position="109"/>
    </location>
</feature>
<keyword evidence="11 12" id="KW-0998">Cell outer membrane</keyword>
<evidence type="ECO:0000256" key="4">
    <source>
        <dbReference type="ARBA" id="ARBA00022496"/>
    </source>
</evidence>
<reference evidence="16 17" key="1">
    <citation type="submission" date="2013-04" db="EMBL/GenBank/DDBJ databases">
        <title>Oceanococcus atlanticus 22II-S10r2 Genome Sequencing.</title>
        <authorList>
            <person name="Lai Q."/>
            <person name="Li G."/>
            <person name="Shao Z."/>
        </authorList>
    </citation>
    <scope>NUCLEOTIDE SEQUENCE [LARGE SCALE GENOMIC DNA]</scope>
    <source>
        <strain evidence="16 17">22II-S10r2</strain>
    </source>
</reference>
<evidence type="ECO:0000259" key="15">
    <source>
        <dbReference type="SMART" id="SM00965"/>
    </source>
</evidence>
<dbReference type="InterPro" id="IPR039426">
    <property type="entry name" value="TonB-dep_rcpt-like"/>
</dbReference>
<keyword evidence="4" id="KW-0410">Iron transport</keyword>
<evidence type="ECO:0000256" key="11">
    <source>
        <dbReference type="ARBA" id="ARBA00023237"/>
    </source>
</evidence>
<comment type="subcellular location">
    <subcellularLocation>
        <location evidence="1 12">Cell outer membrane</location>
        <topology evidence="1 12">Multi-pass membrane protein</topology>
    </subcellularLocation>
</comment>
<dbReference type="PANTHER" id="PTHR30069">
    <property type="entry name" value="TONB-DEPENDENT OUTER MEMBRANE RECEPTOR"/>
    <property type="match status" value="1"/>
</dbReference>
<evidence type="ECO:0000256" key="10">
    <source>
        <dbReference type="ARBA" id="ARBA00023136"/>
    </source>
</evidence>
<evidence type="ECO:0000256" key="2">
    <source>
        <dbReference type="ARBA" id="ARBA00022448"/>
    </source>
</evidence>
<keyword evidence="10 12" id="KW-0472">Membrane</keyword>
<protein>
    <submittedName>
        <fullName evidence="16">Enterobactin receptor protein</fullName>
    </submittedName>
</protein>
<dbReference type="InterPro" id="IPR037066">
    <property type="entry name" value="Plug_dom_sf"/>
</dbReference>
<evidence type="ECO:0000256" key="7">
    <source>
        <dbReference type="ARBA" id="ARBA00023004"/>
    </source>
</evidence>
<dbReference type="Gene3D" id="3.55.50.30">
    <property type="match status" value="1"/>
</dbReference>
<dbReference type="PROSITE" id="PS52016">
    <property type="entry name" value="TONB_DEPENDENT_REC_3"/>
    <property type="match status" value="1"/>
</dbReference>
<evidence type="ECO:0000256" key="12">
    <source>
        <dbReference type="PROSITE-ProRule" id="PRU01360"/>
    </source>
</evidence>
<keyword evidence="16" id="KW-0675">Receptor</keyword>
<evidence type="ECO:0000256" key="3">
    <source>
        <dbReference type="ARBA" id="ARBA00022452"/>
    </source>
</evidence>
<evidence type="ECO:0000256" key="5">
    <source>
        <dbReference type="ARBA" id="ARBA00022692"/>
    </source>
</evidence>
<dbReference type="Proteomes" id="UP000192342">
    <property type="component" value="Unassembled WGS sequence"/>
</dbReference>
<evidence type="ECO:0000256" key="1">
    <source>
        <dbReference type="ARBA" id="ARBA00004571"/>
    </source>
</evidence>
<dbReference type="Gene3D" id="2.170.130.10">
    <property type="entry name" value="TonB-dependent receptor, plug domain"/>
    <property type="match status" value="1"/>
</dbReference>
<evidence type="ECO:0000256" key="14">
    <source>
        <dbReference type="SAM" id="SignalP"/>
    </source>
</evidence>
<organism evidence="16 17">
    <name type="scientific">Oceanococcus atlanticus</name>
    <dbReference type="NCBI Taxonomy" id="1317117"/>
    <lineage>
        <taxon>Bacteria</taxon>
        <taxon>Pseudomonadati</taxon>
        <taxon>Pseudomonadota</taxon>
        <taxon>Gammaproteobacteria</taxon>
        <taxon>Chromatiales</taxon>
        <taxon>Oceanococcaceae</taxon>
        <taxon>Oceanococcus</taxon>
    </lineage>
</organism>
<keyword evidence="3 12" id="KW-1134">Transmembrane beta strand</keyword>
<keyword evidence="5 12" id="KW-0812">Transmembrane</keyword>
<dbReference type="Pfam" id="PF07660">
    <property type="entry name" value="STN"/>
    <property type="match status" value="1"/>
</dbReference>
<keyword evidence="17" id="KW-1185">Reference proteome</keyword>
<dbReference type="GO" id="GO:0044718">
    <property type="term" value="P:siderophore transmembrane transport"/>
    <property type="evidence" value="ECO:0007669"/>
    <property type="project" value="TreeGrafter"/>
</dbReference>